<name>A0A5K0U8U4_9VIRU</name>
<evidence type="ECO:0000256" key="9">
    <source>
        <dbReference type="ARBA" id="ARBA00022833"/>
    </source>
</evidence>
<evidence type="ECO:0000256" key="8">
    <source>
        <dbReference type="ARBA" id="ARBA00022786"/>
    </source>
</evidence>
<evidence type="ECO:0000256" key="10">
    <source>
        <dbReference type="PROSITE-ProRule" id="PRU00175"/>
    </source>
</evidence>
<dbReference type="PROSITE" id="PS51873">
    <property type="entry name" value="TRIAD"/>
    <property type="match status" value="1"/>
</dbReference>
<dbReference type="Gene3D" id="1.20.120.1750">
    <property type="match status" value="1"/>
</dbReference>
<evidence type="ECO:0000256" key="5">
    <source>
        <dbReference type="ARBA" id="ARBA00022723"/>
    </source>
</evidence>
<dbReference type="CDD" id="cd20336">
    <property type="entry name" value="Rcat_RBR"/>
    <property type="match status" value="1"/>
</dbReference>
<dbReference type="EMBL" id="UPSH01000001">
    <property type="protein sequence ID" value="VBB17894.1"/>
    <property type="molecule type" value="Genomic_DNA"/>
</dbReference>
<evidence type="ECO:0000313" key="13">
    <source>
        <dbReference type="EMBL" id="VBB17894.1"/>
    </source>
</evidence>
<dbReference type="GO" id="GO:0008270">
    <property type="term" value="F:zinc ion binding"/>
    <property type="evidence" value="ECO:0007669"/>
    <property type="project" value="UniProtKB-KW"/>
</dbReference>
<comment type="caution">
    <text evidence="13">The sequence shown here is derived from an EMBL/GenBank/DDBJ whole genome shotgun (WGS) entry which is preliminary data.</text>
</comment>
<comment type="pathway">
    <text evidence="2">Protein modification; protein ubiquitination.</text>
</comment>
<protein>
    <recommendedName>
        <fullName evidence="3">RBR-type E3 ubiquitin transferase</fullName>
        <ecNumber evidence="3">2.3.2.31</ecNumber>
    </recommendedName>
</protein>
<evidence type="ECO:0000256" key="3">
    <source>
        <dbReference type="ARBA" id="ARBA00012251"/>
    </source>
</evidence>
<sequence length="1000" mass="110939">MTSKISSKSTKSNGEFSALILADNTGSMGQACTSARTSFHEVRAQLNLLNGRDCVEVAVIGDYDRSTPNNHQGGWALLPKTSSAKEVDTFLSTYVQTHGGGGTPEAYKTAFNFIVKMEERPDTVFMFCDAMPHGTIEKMDNEGYAEKKFIEANSMIWDWDTLCATVKSLGIRVVTFLTRSNLLINDVWRKMGDVILMNVNESSAITKAMLWTFNALTGQIQTDLSPREFKCDSPIAPIIKIDLSATLKSADPEAVLSAFEALLDVKVPERAMCLTTNDVLGKYWRQICGKIKYIDDRKYEPRCQKVMDTLSACKEKLGASDKAKLKEWIDRSHNETPQIRELIQKSIVAGAKNFLVLPADLASTLTLDDVLELGRGGGFAEVAKLISSLELQTSDDQKFALPEAEDEAPVFVPLFGSKGTVLSLIANLLSPGLMFSRAEGFMVAILALTNKYLAELALSYLTEHKGKWIKWDLDAEGKQLFPVFWSLNFMRLLKLAPNSVLTEAEITFRDHYLRVSKVVRNHDATVQIIIPLIFSGLRPYTTWKRHCSGCGQERCFTLFPGKSKVCALCINASLTEDSHYANPSKIVEKESTKSNWAQCSSCTGNYCVICPERLNVRPKCHNCREHDAPELVECCACLNKFVNPSGSAQIAMRDALALLSESKDDKSVLRAEVIRAVESRGEFICPRCVDVPSDMTSKIDVKISVLIAENDSLIKLIPVGPYKSLMAKDTSLWKRVTICKEQDKKDVIEPSDIKRLTYNGFSIHKPSEVATAVKTTLLDHTGFETCQMCVSDVPVRNMVPACGNCPNRVCESCVKGWYSQVEIGHLVSQGHCACPFCKGAPVFKTVRGLDIRHIRNLRPTKQNKGQVCDWDHRSVYGVCRDCLCLKVALTRECARGDLPDVKNFVCDDCRAVRESRETARAGSLLAEAKSEDSLNTKLCPNCQAKTERTGGCHHITCVCGAHWCWVCNSASFEDGTLFDEHTVYDHMAECGGIFPGDLRE</sequence>
<evidence type="ECO:0000256" key="1">
    <source>
        <dbReference type="ARBA" id="ARBA00001798"/>
    </source>
</evidence>
<evidence type="ECO:0000259" key="11">
    <source>
        <dbReference type="PROSITE" id="PS50089"/>
    </source>
</evidence>
<evidence type="ECO:0000256" key="4">
    <source>
        <dbReference type="ARBA" id="ARBA00022679"/>
    </source>
</evidence>
<dbReference type="PROSITE" id="PS50089">
    <property type="entry name" value="ZF_RING_2"/>
    <property type="match status" value="1"/>
</dbReference>
<dbReference type="GO" id="GO:0061630">
    <property type="term" value="F:ubiquitin protein ligase activity"/>
    <property type="evidence" value="ECO:0007669"/>
    <property type="project" value="UniProtKB-EC"/>
</dbReference>
<evidence type="ECO:0000256" key="2">
    <source>
        <dbReference type="ARBA" id="ARBA00004906"/>
    </source>
</evidence>
<dbReference type="Proteomes" id="UP000594342">
    <property type="component" value="Unassembled WGS sequence"/>
</dbReference>
<evidence type="ECO:0000259" key="12">
    <source>
        <dbReference type="PROSITE" id="PS51873"/>
    </source>
</evidence>
<organism evidence="13 14">
    <name type="scientific">Yasminevirus sp. GU-2018</name>
    <dbReference type="NCBI Taxonomy" id="2420051"/>
    <lineage>
        <taxon>Viruses</taxon>
        <taxon>Varidnaviria</taxon>
        <taxon>Bamfordvirae</taxon>
        <taxon>Nucleocytoviricota</taxon>
        <taxon>Megaviricetes</taxon>
        <taxon>Imitervirales</taxon>
        <taxon>Mimiviridae</taxon>
        <taxon>Klosneuvirinae</taxon>
        <taxon>Yasminevirus</taxon>
        <taxon>Yasminevirus saudimassiliense</taxon>
    </lineage>
</organism>
<keyword evidence="8" id="KW-0833">Ubl conjugation pathway</keyword>
<dbReference type="InterPro" id="IPR044066">
    <property type="entry name" value="TRIAD_supradom"/>
</dbReference>
<reference evidence="13 14" key="1">
    <citation type="submission" date="2018-10" db="EMBL/GenBank/DDBJ databases">
        <authorList>
            <consortium name="IHU Genomes"/>
        </authorList>
    </citation>
    <scope>NUCLEOTIDE SEQUENCE [LARGE SCALE GENOMIC DNA]</scope>
    <source>
        <strain evidence="13 14">A1</strain>
    </source>
</reference>
<keyword evidence="14" id="KW-1185">Reference proteome</keyword>
<keyword evidence="6" id="KW-0677">Repeat</keyword>
<dbReference type="SUPFAM" id="SSF57850">
    <property type="entry name" value="RING/U-box"/>
    <property type="match status" value="1"/>
</dbReference>
<gene>
    <name evidence="13" type="ORF">YASMINEVIRUS_357</name>
</gene>
<accession>A0A5K0U8U4</accession>
<dbReference type="EC" id="2.3.2.31" evidence="3"/>
<feature type="domain" description="RING-type" evidence="12">
    <location>
        <begin position="782"/>
        <end position="985"/>
    </location>
</feature>
<dbReference type="InterPro" id="IPR054694">
    <property type="entry name" value="Parkin-like_IBR"/>
</dbReference>
<keyword evidence="5" id="KW-0479">Metal-binding</keyword>
<feature type="domain" description="RING-type" evidence="11">
    <location>
        <begin position="786"/>
        <end position="838"/>
    </location>
</feature>
<keyword evidence="7 10" id="KW-0863">Zinc-finger</keyword>
<keyword evidence="4" id="KW-0808">Transferase</keyword>
<evidence type="ECO:0000256" key="7">
    <source>
        <dbReference type="ARBA" id="ARBA00022771"/>
    </source>
</evidence>
<keyword evidence="9" id="KW-0862">Zinc</keyword>
<proteinExistence type="predicted"/>
<dbReference type="Pfam" id="PF22605">
    <property type="entry name" value="IBR_2"/>
    <property type="match status" value="1"/>
</dbReference>
<evidence type="ECO:0000313" key="14">
    <source>
        <dbReference type="Proteomes" id="UP000594342"/>
    </source>
</evidence>
<comment type="catalytic activity">
    <reaction evidence="1">
        <text>[E2 ubiquitin-conjugating enzyme]-S-ubiquitinyl-L-cysteine + [acceptor protein]-L-lysine = [E2 ubiquitin-conjugating enzyme]-L-cysteine + [acceptor protein]-N(6)-ubiquitinyl-L-lysine.</text>
        <dbReference type="EC" id="2.3.2.31"/>
    </reaction>
</comment>
<dbReference type="InterPro" id="IPR001841">
    <property type="entry name" value="Znf_RING"/>
</dbReference>
<evidence type="ECO:0000256" key="6">
    <source>
        <dbReference type="ARBA" id="ARBA00022737"/>
    </source>
</evidence>